<accession>A0AA49JJW1</accession>
<reference evidence="1" key="1">
    <citation type="journal article" date="2023" name="Comput. Struct. Biotechnol. J.">
        <title>Discovery of a novel marine Bacteroidetes with a rich repertoire of carbohydrate-active enzymes.</title>
        <authorList>
            <person name="Chen B."/>
            <person name="Liu G."/>
            <person name="Chen Q."/>
            <person name="Wang H."/>
            <person name="Liu L."/>
            <person name="Tang K."/>
        </authorList>
    </citation>
    <scope>NUCLEOTIDE SEQUENCE</scope>
    <source>
        <strain evidence="1">TK19036</strain>
    </source>
</reference>
<organism evidence="1">
    <name type="scientific">Roseihalotalea indica</name>
    <dbReference type="NCBI Taxonomy" id="2867963"/>
    <lineage>
        <taxon>Bacteria</taxon>
        <taxon>Pseudomonadati</taxon>
        <taxon>Bacteroidota</taxon>
        <taxon>Cytophagia</taxon>
        <taxon>Cytophagales</taxon>
        <taxon>Catalimonadaceae</taxon>
        <taxon>Roseihalotalea</taxon>
    </lineage>
</organism>
<dbReference type="AlphaFoldDB" id="A0AA49JJW1"/>
<dbReference type="PANTHER" id="PTHR37331:SF1">
    <property type="entry name" value="YALI0F11671P"/>
    <property type="match status" value="1"/>
</dbReference>
<evidence type="ECO:0000313" key="1">
    <source>
        <dbReference type="EMBL" id="WKN39985.1"/>
    </source>
</evidence>
<dbReference type="EMBL" id="CP120682">
    <property type="protein sequence ID" value="WKN39985.1"/>
    <property type="molecule type" value="Genomic_DNA"/>
</dbReference>
<proteinExistence type="predicted"/>
<name>A0AA49JJW1_9BACT</name>
<protein>
    <submittedName>
        <fullName evidence="1">Uncharacterized protein</fullName>
    </submittedName>
</protein>
<reference evidence="1" key="2">
    <citation type="journal article" date="2024" name="Antonie Van Leeuwenhoek">
        <title>Roseihalotalea indica gen. nov., sp. nov., a halophilic Bacteroidetes from mesopelagic Southwest Indian Ocean with higher carbohydrate metabolic potential.</title>
        <authorList>
            <person name="Chen B."/>
            <person name="Zhang M."/>
            <person name="Lin D."/>
            <person name="Ye J."/>
            <person name="Tang K."/>
        </authorList>
    </citation>
    <scope>NUCLEOTIDE SEQUENCE</scope>
    <source>
        <strain evidence="1">TK19036</strain>
    </source>
</reference>
<sequence>MNWFKRKKESNETKVLSLLTPDELNEMGNLPSIAICATFEGKLAKPINFKVNKAFVYFMHQTISKKAPSLQSIKKSAVEQGDGYIYIIDFRTPEGIIGNVPSEDIIGAFKVADGKIVANSYRGNDKHQVFTKNGLVKFPPGLDKILIEEIKNAGNEMH</sequence>
<dbReference type="PANTHER" id="PTHR37331">
    <property type="entry name" value="YALI0F11671P"/>
    <property type="match status" value="1"/>
</dbReference>
<gene>
    <name evidence="1" type="ORF">K4G66_14930</name>
</gene>